<dbReference type="Gene3D" id="1.10.533.10">
    <property type="entry name" value="Death Domain, Fas"/>
    <property type="match status" value="1"/>
</dbReference>
<reference evidence="1 2" key="1">
    <citation type="journal article" date="2008" name="Nature">
        <title>The Trichoplax genome and the nature of placozoans.</title>
        <authorList>
            <person name="Srivastava M."/>
            <person name="Begovic E."/>
            <person name="Chapman J."/>
            <person name="Putnam N.H."/>
            <person name="Hellsten U."/>
            <person name="Kawashima T."/>
            <person name="Kuo A."/>
            <person name="Mitros T."/>
            <person name="Salamov A."/>
            <person name="Carpenter M.L."/>
            <person name="Signorovitch A.Y."/>
            <person name="Moreno M.A."/>
            <person name="Kamm K."/>
            <person name="Grimwood J."/>
            <person name="Schmutz J."/>
            <person name="Shapiro H."/>
            <person name="Grigoriev I.V."/>
            <person name="Buss L.W."/>
            <person name="Schierwater B."/>
            <person name="Dellaporta S.L."/>
            <person name="Rokhsar D.S."/>
        </authorList>
    </citation>
    <scope>NUCLEOTIDE SEQUENCE [LARGE SCALE GENOMIC DNA]</scope>
    <source>
        <strain evidence="1 2">Grell-BS-1999</strain>
    </source>
</reference>
<dbReference type="EMBL" id="DS985270">
    <property type="protein sequence ID" value="EDV19586.1"/>
    <property type="molecule type" value="Genomic_DNA"/>
</dbReference>
<dbReference type="PANTHER" id="PTHR22845:SF5">
    <property type="entry name" value="APOPTOTIC PROTEASE-ACTIVATING FACTOR 1"/>
    <property type="match status" value="1"/>
</dbReference>
<dbReference type="InterPro" id="IPR011029">
    <property type="entry name" value="DEATH-like_dom_sf"/>
</dbReference>
<dbReference type="OrthoDB" id="1357022at2759"/>
<protein>
    <recommendedName>
        <fullName evidence="3">CARD domain-containing protein</fullName>
    </recommendedName>
</protein>
<dbReference type="InterPro" id="IPR036388">
    <property type="entry name" value="WH-like_DNA-bd_sf"/>
</dbReference>
<keyword evidence="2" id="KW-1185">Reference proteome</keyword>
<dbReference type="PhylomeDB" id="B3SCF6"/>
<dbReference type="InParanoid" id="B3SCF6"/>
<organism evidence="1 2">
    <name type="scientific">Trichoplax adhaerens</name>
    <name type="common">Trichoplax reptans</name>
    <dbReference type="NCBI Taxonomy" id="10228"/>
    <lineage>
        <taxon>Eukaryota</taxon>
        <taxon>Metazoa</taxon>
        <taxon>Placozoa</taxon>
        <taxon>Uniplacotomia</taxon>
        <taxon>Trichoplacea</taxon>
        <taxon>Trichoplacidae</taxon>
        <taxon>Trichoplax</taxon>
    </lineage>
</organism>
<evidence type="ECO:0000313" key="2">
    <source>
        <dbReference type="Proteomes" id="UP000009022"/>
    </source>
</evidence>
<dbReference type="CDD" id="cd01671">
    <property type="entry name" value="CARD"/>
    <property type="match status" value="1"/>
</dbReference>
<evidence type="ECO:0008006" key="3">
    <source>
        <dbReference type="Google" id="ProtNLM"/>
    </source>
</evidence>
<sequence>MVVSKYIKSVIDKNYLEIRAIVPLVDISYDLRAIQILSNEEVEKLRDDCKSDKERAFEFLKILESSSDENFYQFCSLLKVSNIRNVQKLGERLEKEAYKTTEIKEHSKNHYQVLNNLHQSIEENPILHPFRNMISKLLDWNSPSYTSSSLIDGTLESSFNSLDEDKMRLFEQLAVFKRVNIPIQSVVSLWNCNQTKAHLYLTEMNNKSLLTYEYDADKSYCVLHDLMVDYLHQRLYSQTSSQDYCKILNKMLIDGYPESNEDLQTIMTDFNWMKCKIQSDKTIYNLVCDLTDYIDYLKERKENGKDLRQLVVLLKQQQPRLDAVDADIIKMILWDDMSDSWMKKRALQLAKENVRNGDDNLSYWSMSECSTGATTTEYTYDVCQRFGKNEHDKFISVSNPDFGPLRIIGSENNGTQDLQIVIKDYQTSKIELKISPYTWIDSVEISADGRTVAFKSNEWIVHDIDKNKEIDFAKNEEGKVIKTDFCSLQFCPAVSETKVIMTLSKDRREVTIWKIEGNCIRPLNKRILCQYNIRYCQWVQVHDSVRVLLGWRNFNEFGKSRHTSDDPLNKINEWQIEIWHVQRWTCLSLKVPDYIHAKDDGRYFATNDSKETYTGSNLETNGTIGLLKMKQFGKMEFENEFRPILHHIPRVENISVSDDQQMIFIYFARARDEYYRRSYMGTFDCRENKKLILKMRCCQVQSCVQVEQSGPPMLIPGSNRLLIYDRSQTHNVYEYNLQGDKIAWQDIPQSKSYDDLKRSEITVPESTVPETSVNIFNEMLSQNWIITISLTTGKKIIDRPACIAKANIEYFDDDYLYAWECEESNSNSYSFKCYKIGDGEYHMKLLQTIRYKHMEKLIFKITMNYNSNGANYNPTIEQSSFSKEKVLVDAWGERDANMIANLPEKYRHENYFLLLENGDHIAIIARTNQLFMKRYKDNIKYFDSRTQFFNPENLWSDKHLILYEYDRVQSKFNIYNAQTLQLQIILPFTHFGVADIQWNLQQSQLIIKGFKDYCLVTVIE</sequence>
<dbReference type="Gene3D" id="1.10.10.10">
    <property type="entry name" value="Winged helix-like DNA-binding domain superfamily/Winged helix DNA-binding domain"/>
    <property type="match status" value="1"/>
</dbReference>
<dbReference type="RefSeq" id="XP_002117919.1">
    <property type="nucleotide sequence ID" value="XM_002117883.1"/>
</dbReference>
<evidence type="ECO:0000313" key="1">
    <source>
        <dbReference type="EMBL" id="EDV19586.1"/>
    </source>
</evidence>
<proteinExistence type="predicted"/>
<dbReference type="CTD" id="6759132"/>
<dbReference type="PANTHER" id="PTHR22845">
    <property type="entry name" value="APOPTOTIC PROTEASE-ACTIVATING FACTOR 1"/>
    <property type="match status" value="1"/>
</dbReference>
<name>B3SCF6_TRIAD</name>
<accession>B3SCF6</accession>
<gene>
    <name evidence="1" type="ORF">TRIADDRAFT_61954</name>
</gene>
<dbReference type="KEGG" id="tad:TRIADDRAFT_61954"/>
<dbReference type="AlphaFoldDB" id="B3SCF6"/>
<dbReference type="GeneID" id="6759132"/>
<dbReference type="HOGENOM" id="CLU_011484_0_0_1"/>
<dbReference type="Proteomes" id="UP000009022">
    <property type="component" value="Unassembled WGS sequence"/>
</dbReference>
<dbReference type="SUPFAM" id="SSF82171">
    <property type="entry name" value="DPP6 N-terminal domain-like"/>
    <property type="match status" value="1"/>
</dbReference>